<organism evidence="2 3">
    <name type="scientific">Streptomyces chumphonensis</name>
    <dbReference type="NCBI Taxonomy" id="1214925"/>
    <lineage>
        <taxon>Bacteria</taxon>
        <taxon>Bacillati</taxon>
        <taxon>Actinomycetota</taxon>
        <taxon>Actinomycetes</taxon>
        <taxon>Kitasatosporales</taxon>
        <taxon>Streptomycetaceae</taxon>
        <taxon>Streptomyces</taxon>
    </lineage>
</organism>
<accession>A0A927EWP2</accession>
<dbReference type="PROSITE" id="PS50042">
    <property type="entry name" value="CNMP_BINDING_3"/>
    <property type="match status" value="1"/>
</dbReference>
<dbReference type="AlphaFoldDB" id="A0A927EWP2"/>
<evidence type="ECO:0000259" key="1">
    <source>
        <dbReference type="PROSITE" id="PS50042"/>
    </source>
</evidence>
<dbReference type="Pfam" id="PF00027">
    <property type="entry name" value="cNMP_binding"/>
    <property type="match status" value="1"/>
</dbReference>
<dbReference type="SMART" id="SM00100">
    <property type="entry name" value="cNMP"/>
    <property type="match status" value="1"/>
</dbReference>
<sequence length="149" mass="16382">MRTMTGLLGSLPPGHSERLRALGRPVSFPAGARLFEEGARADRFWIIHTGSVTLDQHIPGRRPQAVETVGHGELLGWSWLFRPYTWHMGGEAGSPVRALEFDAAEVRGLCQEDHELGYALALAVGEIISHRLQRSRARLLEAFGPYGSG</sequence>
<dbReference type="Proteomes" id="UP000632289">
    <property type="component" value="Unassembled WGS sequence"/>
</dbReference>
<dbReference type="InterPro" id="IPR018490">
    <property type="entry name" value="cNMP-bd_dom_sf"/>
</dbReference>
<keyword evidence="3" id="KW-1185">Reference proteome</keyword>
<name>A0A927EWP2_9ACTN</name>
<dbReference type="Gene3D" id="2.60.120.10">
    <property type="entry name" value="Jelly Rolls"/>
    <property type="match status" value="1"/>
</dbReference>
<gene>
    <name evidence="2" type="ORF">IF129_05535</name>
</gene>
<dbReference type="CDD" id="cd00038">
    <property type="entry name" value="CAP_ED"/>
    <property type="match status" value="1"/>
</dbReference>
<proteinExistence type="predicted"/>
<evidence type="ECO:0000313" key="3">
    <source>
        <dbReference type="Proteomes" id="UP000632289"/>
    </source>
</evidence>
<comment type="caution">
    <text evidence="2">The sequence shown here is derived from an EMBL/GenBank/DDBJ whole genome shotgun (WGS) entry which is preliminary data.</text>
</comment>
<evidence type="ECO:0000313" key="2">
    <source>
        <dbReference type="EMBL" id="MBD3931023.1"/>
    </source>
</evidence>
<dbReference type="EMBL" id="JACXYU010000002">
    <property type="protein sequence ID" value="MBD3931023.1"/>
    <property type="molecule type" value="Genomic_DNA"/>
</dbReference>
<dbReference type="RefSeq" id="WP_191208342.1">
    <property type="nucleotide sequence ID" value="NZ_BAABKL010000023.1"/>
</dbReference>
<protein>
    <submittedName>
        <fullName evidence="2">Crp/Fnr family transcriptional regulator</fullName>
    </submittedName>
</protein>
<dbReference type="InterPro" id="IPR000595">
    <property type="entry name" value="cNMP-bd_dom"/>
</dbReference>
<reference evidence="2" key="1">
    <citation type="submission" date="2020-09" db="EMBL/GenBank/DDBJ databases">
        <title>Secondary metabolite and genome analysis of marine Streptomyces chumphonensis KK1-2T.</title>
        <authorList>
            <person name="Phongsopitanun W."/>
            <person name="Kanchanasin P."/>
            <person name="Pittayakhajonwut P."/>
            <person name="Suwanborirux K."/>
            <person name="Tanasupawat S."/>
        </authorList>
    </citation>
    <scope>NUCLEOTIDE SEQUENCE</scope>
    <source>
        <strain evidence="2">KK1-2</strain>
    </source>
</reference>
<dbReference type="InterPro" id="IPR014710">
    <property type="entry name" value="RmlC-like_jellyroll"/>
</dbReference>
<dbReference type="SUPFAM" id="SSF51206">
    <property type="entry name" value="cAMP-binding domain-like"/>
    <property type="match status" value="1"/>
</dbReference>
<feature type="domain" description="Cyclic nucleotide-binding" evidence="1">
    <location>
        <begin position="7"/>
        <end position="76"/>
    </location>
</feature>